<protein>
    <recommendedName>
        <fullName evidence="1">GH15-like domain-containing protein</fullName>
    </recommendedName>
</protein>
<evidence type="ECO:0000259" key="1">
    <source>
        <dbReference type="Pfam" id="PF00723"/>
    </source>
</evidence>
<proteinExistence type="predicted"/>
<gene>
    <name evidence="2" type="ORF">HK097_007074</name>
</gene>
<keyword evidence="3" id="KW-1185">Reference proteome</keyword>
<dbReference type="PANTHER" id="PTHR31616:SF0">
    <property type="entry name" value="GLUCAN 1,4-ALPHA-GLUCOSIDASE"/>
    <property type="match status" value="1"/>
</dbReference>
<name>A0AAD5SE97_9FUNG</name>
<dbReference type="InterPro" id="IPR008928">
    <property type="entry name" value="6-hairpin_glycosidase_sf"/>
</dbReference>
<evidence type="ECO:0000313" key="2">
    <source>
        <dbReference type="EMBL" id="KAJ3051925.1"/>
    </source>
</evidence>
<dbReference type="GO" id="GO:0005975">
    <property type="term" value="P:carbohydrate metabolic process"/>
    <property type="evidence" value="ECO:0007669"/>
    <property type="project" value="InterPro"/>
</dbReference>
<dbReference type="Proteomes" id="UP001212841">
    <property type="component" value="Unassembled WGS sequence"/>
</dbReference>
<sequence length="608" mass="69447">MHVPEKSVKPKPLQPWVVRQVECIRGKYKVKVECFPAFDYARAKHTTEVVDMKDSPFLKRIKRTDGSEYVTGNKRVVFTCENGLEMDLRHVIHCTEDSLLGVDTAAGLNPNNEFPKVKWQVEQVEGMLGPGAWAELDLIEGQKVTFVFREVAGKAPEGCTAQTDPGDPALSQDLLDGLYKATAQFWLKWIGQSKYTGRWREVVHRSALMLKLLTYQPTGAVVAAPTFGIPEEIGGERNWDYRYVWIRDSAFTIYAFVRIGLTEEAEAYMQFMQARMEELKPDGSLQVMYSIDGAHELPEFSLDHLEGYRNSRPVRIGNGAFDHLQLDIYGALLDAVYLYNKYRNPISYDTWCDIRKIVNYVCDNWNVQDMSIWEVRGMKQHFLYSKIMCWVAIDRGLRLVDKRSLPCPDRNKWLQVRDEIYEAVMTKGWDKKRKMFVQSFEAQEDGVIDSAVLIMPLVFFISPTDPRLLSTIKEMMKPPEKGGLLANNLMYRYDHSKFNDGLTGAQEGSFSMCKSKSVKSSSYNPTGHCTFWLVEALTRAGQHRTDLLRQAMLIFEQMIAYGNHLALFSEEIARSGEMLGNFPQAFTHIALMSAAFNLDRVLSGAKVE</sequence>
<dbReference type="Pfam" id="PF00723">
    <property type="entry name" value="Glyco_hydro_15"/>
    <property type="match status" value="1"/>
</dbReference>
<feature type="domain" description="GH15-like" evidence="1">
    <location>
        <begin position="200"/>
        <end position="595"/>
    </location>
</feature>
<dbReference type="PANTHER" id="PTHR31616">
    <property type="entry name" value="TREHALASE"/>
    <property type="match status" value="1"/>
</dbReference>
<evidence type="ECO:0000313" key="3">
    <source>
        <dbReference type="Proteomes" id="UP001212841"/>
    </source>
</evidence>
<comment type="caution">
    <text evidence="2">The sequence shown here is derived from an EMBL/GenBank/DDBJ whole genome shotgun (WGS) entry which is preliminary data.</text>
</comment>
<dbReference type="SUPFAM" id="SSF48208">
    <property type="entry name" value="Six-hairpin glycosidases"/>
    <property type="match status" value="1"/>
</dbReference>
<dbReference type="InterPro" id="IPR012341">
    <property type="entry name" value="6hp_glycosidase-like_sf"/>
</dbReference>
<dbReference type="AlphaFoldDB" id="A0AAD5SE97"/>
<dbReference type="InterPro" id="IPR011613">
    <property type="entry name" value="GH15-like"/>
</dbReference>
<dbReference type="GO" id="GO:0004553">
    <property type="term" value="F:hydrolase activity, hydrolyzing O-glycosyl compounds"/>
    <property type="evidence" value="ECO:0007669"/>
    <property type="project" value="UniProtKB-ARBA"/>
</dbReference>
<dbReference type="EMBL" id="JADGJD010000344">
    <property type="protein sequence ID" value="KAJ3051925.1"/>
    <property type="molecule type" value="Genomic_DNA"/>
</dbReference>
<accession>A0AAD5SE97</accession>
<dbReference type="Gene3D" id="1.50.10.10">
    <property type="match status" value="1"/>
</dbReference>
<organism evidence="2 3">
    <name type="scientific">Rhizophlyctis rosea</name>
    <dbReference type="NCBI Taxonomy" id="64517"/>
    <lineage>
        <taxon>Eukaryota</taxon>
        <taxon>Fungi</taxon>
        <taxon>Fungi incertae sedis</taxon>
        <taxon>Chytridiomycota</taxon>
        <taxon>Chytridiomycota incertae sedis</taxon>
        <taxon>Chytridiomycetes</taxon>
        <taxon>Rhizophlyctidales</taxon>
        <taxon>Rhizophlyctidaceae</taxon>
        <taxon>Rhizophlyctis</taxon>
    </lineage>
</organism>
<reference evidence="2" key="1">
    <citation type="submission" date="2020-05" db="EMBL/GenBank/DDBJ databases">
        <title>Phylogenomic resolution of chytrid fungi.</title>
        <authorList>
            <person name="Stajich J.E."/>
            <person name="Amses K."/>
            <person name="Simmons R."/>
            <person name="Seto K."/>
            <person name="Myers J."/>
            <person name="Bonds A."/>
            <person name="Quandt C.A."/>
            <person name="Barry K."/>
            <person name="Liu P."/>
            <person name="Grigoriev I."/>
            <person name="Longcore J.E."/>
            <person name="James T.Y."/>
        </authorList>
    </citation>
    <scope>NUCLEOTIDE SEQUENCE</scope>
    <source>
        <strain evidence="2">JEL0318</strain>
    </source>
</reference>